<evidence type="ECO:0000256" key="1">
    <source>
        <dbReference type="ARBA" id="ARBA00005500"/>
    </source>
</evidence>
<keyword evidence="3 6" id="KW-0256">Endoplasmic reticulum</keyword>
<comment type="subcellular location">
    <subcellularLocation>
        <location evidence="6">Membrane</location>
        <topology evidence="6">Single-pass membrane protein</topology>
    </subcellularLocation>
    <subcellularLocation>
        <location evidence="6">Endoplasmic reticulum membrane</location>
        <topology evidence="6">Single-pass membrane protein</topology>
    </subcellularLocation>
</comment>
<comment type="function">
    <text evidence="6">Interacts with target proteins during translocation into the lumen of the endoplasmic reticulum. Protects unfolded target proteins against degradation and facilitate correct glycosylation.</text>
</comment>
<feature type="transmembrane region" description="Helical" evidence="6">
    <location>
        <begin position="67"/>
        <end position="88"/>
    </location>
</feature>
<gene>
    <name evidence="7" type="ORF">CKM354_001235800</name>
</gene>
<dbReference type="GO" id="GO:0005789">
    <property type="term" value="C:endoplasmic reticulum membrane"/>
    <property type="evidence" value="ECO:0007669"/>
    <property type="project" value="UniProtKB-SubCell"/>
</dbReference>
<evidence type="ECO:0000256" key="4">
    <source>
        <dbReference type="ARBA" id="ARBA00022989"/>
    </source>
</evidence>
<name>A0A9P3FLU5_9PEZI</name>
<accession>A0A9P3FLU5</accession>
<comment type="similarity">
    <text evidence="1 6">Belongs to the RAMP4 family.</text>
</comment>
<dbReference type="GeneID" id="68297933"/>
<proteinExistence type="inferred from homology"/>
<dbReference type="AlphaFoldDB" id="A0A9P3FLU5"/>
<dbReference type="RefSeq" id="XP_044663813.1">
    <property type="nucleotide sequence ID" value="XM_044807878.1"/>
</dbReference>
<keyword evidence="5 6" id="KW-0472">Membrane</keyword>
<dbReference type="Proteomes" id="UP000825890">
    <property type="component" value="Unassembled WGS sequence"/>
</dbReference>
<dbReference type="OrthoDB" id="16679at2759"/>
<dbReference type="InterPro" id="IPR010580">
    <property type="entry name" value="ER_stress-assoc"/>
</dbReference>
<protein>
    <recommendedName>
        <fullName evidence="6">Stress-associated endoplasmic reticulum protein</fullName>
    </recommendedName>
</protein>
<dbReference type="EMBL" id="BOLY01000009">
    <property type="protein sequence ID" value="GIZ49326.1"/>
    <property type="molecule type" value="Genomic_DNA"/>
</dbReference>
<evidence type="ECO:0000313" key="7">
    <source>
        <dbReference type="EMBL" id="GIZ49326.1"/>
    </source>
</evidence>
<evidence type="ECO:0000256" key="2">
    <source>
        <dbReference type="ARBA" id="ARBA00022692"/>
    </source>
</evidence>
<dbReference type="Pfam" id="PF06624">
    <property type="entry name" value="RAMP4"/>
    <property type="match status" value="1"/>
</dbReference>
<evidence type="ECO:0000256" key="6">
    <source>
        <dbReference type="RuleBase" id="RU364120"/>
    </source>
</evidence>
<organism evidence="7 8">
    <name type="scientific">Cercospora kikuchii</name>
    <dbReference type="NCBI Taxonomy" id="84275"/>
    <lineage>
        <taxon>Eukaryota</taxon>
        <taxon>Fungi</taxon>
        <taxon>Dikarya</taxon>
        <taxon>Ascomycota</taxon>
        <taxon>Pezizomycotina</taxon>
        <taxon>Dothideomycetes</taxon>
        <taxon>Dothideomycetidae</taxon>
        <taxon>Mycosphaerellales</taxon>
        <taxon>Mycosphaerellaceae</taxon>
        <taxon>Cercospora</taxon>
    </lineage>
</organism>
<keyword evidence="8" id="KW-1185">Reference proteome</keyword>
<comment type="caution">
    <text evidence="7">The sequence shown here is derived from an EMBL/GenBank/DDBJ whole genome shotgun (WGS) entry which is preliminary data.</text>
</comment>
<reference evidence="7 8" key="1">
    <citation type="submission" date="2021-01" db="EMBL/GenBank/DDBJ databases">
        <title>Cercospora kikuchii MAFF 305040 whole genome shotgun sequence.</title>
        <authorList>
            <person name="Kashiwa T."/>
            <person name="Suzuki T."/>
        </authorList>
    </citation>
    <scope>NUCLEOTIDE SEQUENCE [LARGE SCALE GENOMIC DNA]</scope>
    <source>
        <strain evidence="7 8">MAFF 305040</strain>
    </source>
</reference>
<evidence type="ECO:0000313" key="8">
    <source>
        <dbReference type="Proteomes" id="UP000825890"/>
    </source>
</evidence>
<keyword evidence="2 6" id="KW-0812">Transmembrane</keyword>
<keyword evidence="4 6" id="KW-1133">Transmembrane helix</keyword>
<evidence type="ECO:0000256" key="5">
    <source>
        <dbReference type="ARBA" id="ARBA00023136"/>
    </source>
</evidence>
<evidence type="ECO:0000256" key="3">
    <source>
        <dbReference type="ARBA" id="ARBA00022824"/>
    </source>
</evidence>
<sequence>MVDLPRPPRYRDLNAVAQTPQQRRANAAYAAREQKKMGAPTEIRETLNAASQKAKQKVEKAPISKGWLYLMLFVVCGGLIFELLRLIFSYF</sequence>